<accession>A0A068SFS0</accession>
<dbReference type="Proteomes" id="UP000027586">
    <property type="component" value="Unassembled WGS sequence"/>
</dbReference>
<name>A0A068SFS0_9FUNG</name>
<sequence length="67" mass="7167">MVHAVVATHNSTMGLHDNKQPDPSNDLSLQTQVKYPSLLISQSSIIPGGVNTSTTMHSIRHSSSIKA</sequence>
<feature type="region of interest" description="Disordered" evidence="1">
    <location>
        <begin position="1"/>
        <end position="28"/>
    </location>
</feature>
<evidence type="ECO:0000313" key="3">
    <source>
        <dbReference type="Proteomes" id="UP000027586"/>
    </source>
</evidence>
<organism evidence="2 3">
    <name type="scientific">Lichtheimia corymbifera JMRC:FSU:9682</name>
    <dbReference type="NCBI Taxonomy" id="1263082"/>
    <lineage>
        <taxon>Eukaryota</taxon>
        <taxon>Fungi</taxon>
        <taxon>Fungi incertae sedis</taxon>
        <taxon>Mucoromycota</taxon>
        <taxon>Mucoromycotina</taxon>
        <taxon>Mucoromycetes</taxon>
        <taxon>Mucorales</taxon>
        <taxon>Lichtheimiaceae</taxon>
        <taxon>Lichtheimia</taxon>
    </lineage>
</organism>
<dbReference type="VEuPathDB" id="FungiDB:LCOR_11988.1"/>
<protein>
    <submittedName>
        <fullName evidence="2">Uncharacterized protein</fullName>
    </submittedName>
</protein>
<keyword evidence="3" id="KW-1185">Reference proteome</keyword>
<evidence type="ECO:0000313" key="2">
    <source>
        <dbReference type="EMBL" id="CDH61208.1"/>
    </source>
</evidence>
<reference evidence="2" key="1">
    <citation type="submission" date="2013-08" db="EMBL/GenBank/DDBJ databases">
        <title>Gene expansion shapes genome architecture in the human pathogen Lichtheimia corymbifera: an evolutionary genomics analysis in the ancient terrestrial Mucorales (Mucoromycotina).</title>
        <authorList>
            <person name="Schwartze V.U."/>
            <person name="Winter S."/>
            <person name="Shelest E."/>
            <person name="Marcet-Houben M."/>
            <person name="Horn F."/>
            <person name="Wehner S."/>
            <person name="Hoffmann K."/>
            <person name="Riege K."/>
            <person name="Sammeth M."/>
            <person name="Nowrousian M."/>
            <person name="Valiante V."/>
            <person name="Linde J."/>
            <person name="Jacobsen I.D."/>
            <person name="Marz M."/>
            <person name="Brakhage A.A."/>
            <person name="Gabaldon T."/>
            <person name="Bocker S."/>
            <person name="Voigt K."/>
        </authorList>
    </citation>
    <scope>NUCLEOTIDE SEQUENCE [LARGE SCALE GENOMIC DNA]</scope>
    <source>
        <strain evidence="2">FSU 9682</strain>
    </source>
</reference>
<dbReference type="EMBL" id="CBTN010000155">
    <property type="protein sequence ID" value="CDH61208.1"/>
    <property type="molecule type" value="Genomic_DNA"/>
</dbReference>
<gene>
    <name evidence="2" type="ORF">LCOR_11988.1</name>
</gene>
<comment type="caution">
    <text evidence="2">The sequence shown here is derived from an EMBL/GenBank/DDBJ whole genome shotgun (WGS) entry which is preliminary data.</text>
</comment>
<dbReference type="AlphaFoldDB" id="A0A068SFS0"/>
<evidence type="ECO:0000256" key="1">
    <source>
        <dbReference type="SAM" id="MobiDB-lite"/>
    </source>
</evidence>
<proteinExistence type="predicted"/>